<dbReference type="SUPFAM" id="SSF46689">
    <property type="entry name" value="Homeodomain-like"/>
    <property type="match status" value="1"/>
</dbReference>
<feature type="DNA-binding region" description="H-T-H motif" evidence="2">
    <location>
        <begin position="34"/>
        <end position="53"/>
    </location>
</feature>
<dbReference type="Proteomes" id="UP000051054">
    <property type="component" value="Unassembled WGS sequence"/>
</dbReference>
<name>A0A0R1WPJ7_9LACO</name>
<keyword evidence="1 2" id="KW-0238">DNA-binding</keyword>
<evidence type="ECO:0000256" key="2">
    <source>
        <dbReference type="PROSITE-ProRule" id="PRU00335"/>
    </source>
</evidence>
<evidence type="ECO:0000313" key="5">
    <source>
        <dbReference type="Proteomes" id="UP000051054"/>
    </source>
</evidence>
<dbReference type="Gene3D" id="1.10.357.10">
    <property type="entry name" value="Tetracycline Repressor, domain 2"/>
    <property type="match status" value="1"/>
</dbReference>
<dbReference type="Pfam" id="PF00440">
    <property type="entry name" value="TetR_N"/>
    <property type="match status" value="1"/>
</dbReference>
<dbReference type="STRING" id="1423755.FC40_GL001513"/>
<proteinExistence type="predicted"/>
<dbReference type="EMBL" id="AZGD01000037">
    <property type="protein sequence ID" value="KRM19662.1"/>
    <property type="molecule type" value="Genomic_DNA"/>
</dbReference>
<dbReference type="PANTHER" id="PTHR43479:SF11">
    <property type="entry name" value="ACREF_ENVCD OPERON REPRESSOR-RELATED"/>
    <property type="match status" value="1"/>
</dbReference>
<dbReference type="PANTHER" id="PTHR43479">
    <property type="entry name" value="ACREF/ENVCD OPERON REPRESSOR-RELATED"/>
    <property type="match status" value="1"/>
</dbReference>
<dbReference type="GO" id="GO:0003677">
    <property type="term" value="F:DNA binding"/>
    <property type="evidence" value="ECO:0007669"/>
    <property type="project" value="UniProtKB-UniRule"/>
</dbReference>
<organism evidence="4 5">
    <name type="scientific">Ligilactobacillus hayakitensis DSM 18933 = JCM 14209</name>
    <dbReference type="NCBI Taxonomy" id="1423755"/>
    <lineage>
        <taxon>Bacteria</taxon>
        <taxon>Bacillati</taxon>
        <taxon>Bacillota</taxon>
        <taxon>Bacilli</taxon>
        <taxon>Lactobacillales</taxon>
        <taxon>Lactobacillaceae</taxon>
        <taxon>Ligilactobacillus</taxon>
    </lineage>
</organism>
<dbReference type="PROSITE" id="PS50977">
    <property type="entry name" value="HTH_TETR_2"/>
    <property type="match status" value="1"/>
</dbReference>
<comment type="caution">
    <text evidence="4">The sequence shown here is derived from an EMBL/GenBank/DDBJ whole genome shotgun (WGS) entry which is preliminary data.</text>
</comment>
<keyword evidence="5" id="KW-1185">Reference proteome</keyword>
<accession>A0A0R1WPJ7</accession>
<evidence type="ECO:0000256" key="1">
    <source>
        <dbReference type="ARBA" id="ARBA00023125"/>
    </source>
</evidence>
<dbReference type="OrthoDB" id="9812484at2"/>
<sequence length="168" mass="19809">MPKDTFFNIPSKKQTLILDALLEEFSKVKLSEAKVSNIIKKTGIARGTFYKYFEDINDAYRYLFKKAMIDIHQNIVRQPQEKQDANFFVKETADFLNEVLNHRYYNFIKMDMLYNHITDNQAHPPNFDPITWSVAELCHSTIKNSLKNPTNQKQYLDNLKVVLEKLLN</sequence>
<dbReference type="InterPro" id="IPR009057">
    <property type="entry name" value="Homeodomain-like_sf"/>
</dbReference>
<protein>
    <recommendedName>
        <fullName evidence="3">HTH tetR-type domain-containing protein</fullName>
    </recommendedName>
</protein>
<dbReference type="PATRIC" id="fig|1423755.3.peg.1602"/>
<reference evidence="4 5" key="1">
    <citation type="journal article" date="2015" name="Genome Announc.">
        <title>Expanding the biotechnology potential of lactobacilli through comparative genomics of 213 strains and associated genera.</title>
        <authorList>
            <person name="Sun Z."/>
            <person name="Harris H.M."/>
            <person name="McCann A."/>
            <person name="Guo C."/>
            <person name="Argimon S."/>
            <person name="Zhang W."/>
            <person name="Yang X."/>
            <person name="Jeffery I.B."/>
            <person name="Cooney J.C."/>
            <person name="Kagawa T.F."/>
            <person name="Liu W."/>
            <person name="Song Y."/>
            <person name="Salvetti E."/>
            <person name="Wrobel A."/>
            <person name="Rasinkangas P."/>
            <person name="Parkhill J."/>
            <person name="Rea M.C."/>
            <person name="O'Sullivan O."/>
            <person name="Ritari J."/>
            <person name="Douillard F.P."/>
            <person name="Paul Ross R."/>
            <person name="Yang R."/>
            <person name="Briner A.E."/>
            <person name="Felis G.E."/>
            <person name="de Vos W.M."/>
            <person name="Barrangou R."/>
            <person name="Klaenhammer T.R."/>
            <person name="Caufield P.W."/>
            <person name="Cui Y."/>
            <person name="Zhang H."/>
            <person name="O'Toole P.W."/>
        </authorList>
    </citation>
    <scope>NUCLEOTIDE SEQUENCE [LARGE SCALE GENOMIC DNA]</scope>
    <source>
        <strain evidence="4 5">DSM 18933</strain>
    </source>
</reference>
<dbReference type="InterPro" id="IPR050624">
    <property type="entry name" value="HTH-type_Tx_Regulator"/>
</dbReference>
<feature type="domain" description="HTH tetR-type" evidence="3">
    <location>
        <begin position="11"/>
        <end position="71"/>
    </location>
</feature>
<dbReference type="eggNOG" id="COG1309">
    <property type="taxonomic scope" value="Bacteria"/>
</dbReference>
<dbReference type="AlphaFoldDB" id="A0A0R1WPJ7"/>
<evidence type="ECO:0000259" key="3">
    <source>
        <dbReference type="PROSITE" id="PS50977"/>
    </source>
</evidence>
<dbReference type="InterPro" id="IPR001647">
    <property type="entry name" value="HTH_TetR"/>
</dbReference>
<evidence type="ECO:0000313" key="4">
    <source>
        <dbReference type="EMBL" id="KRM19662.1"/>
    </source>
</evidence>
<gene>
    <name evidence="4" type="ORF">FC40_GL001513</name>
</gene>
<dbReference type="RefSeq" id="WP_025021798.1">
    <property type="nucleotide sequence ID" value="NZ_AZGD01000037.1"/>
</dbReference>